<evidence type="ECO:0000313" key="3">
    <source>
        <dbReference type="Proteomes" id="UP000076632"/>
    </source>
</evidence>
<proteinExistence type="predicted"/>
<organism evidence="2 3">
    <name type="scientific">Xylona heveae (strain CBS 132557 / TC161)</name>
    <dbReference type="NCBI Taxonomy" id="1328760"/>
    <lineage>
        <taxon>Eukaryota</taxon>
        <taxon>Fungi</taxon>
        <taxon>Dikarya</taxon>
        <taxon>Ascomycota</taxon>
        <taxon>Pezizomycotina</taxon>
        <taxon>Xylonomycetes</taxon>
        <taxon>Xylonales</taxon>
        <taxon>Xylonaceae</taxon>
        <taxon>Xylona</taxon>
    </lineage>
</organism>
<accession>A0A165GUY3</accession>
<sequence>MSEEALMSLDGVFSLTMLSWKWRLNRAWAELITNFYKDNYAEVYERRRGFDLEASRALLRGLECLGYSPMELCSHQTSVTSLLFRHIDREQFAQGHIVPGSDARKDRIAREEPSLASGPISVHGHPEISGSRSQLAEPQAPTYVSARKRRLSHTAISHSSKRLVQATACQSIEDVNQTENDVQPSFSDGLLPSLLPHQLDLPADITTRQRTELLESPTTAATGQDYGYVGTGEETLSISSAREQATAWRCNAETGKDIRLESGNELFTSRPNQAWTEGARPTGMDILSQAAEPLFVPGTEEHASSFPIGGRPQAPSSLHTLAKISSADHSEGESVPNMSHQCGERQTEQDIADALAWVSDCDFNNSDPVMDLNWWQQFVAMKGN</sequence>
<dbReference type="InParanoid" id="A0A165GUY3"/>
<dbReference type="GeneID" id="28894239"/>
<dbReference type="RefSeq" id="XP_018188182.1">
    <property type="nucleotide sequence ID" value="XM_018329102.1"/>
</dbReference>
<dbReference type="EMBL" id="KV407458">
    <property type="protein sequence ID" value="KZF22627.1"/>
    <property type="molecule type" value="Genomic_DNA"/>
</dbReference>
<keyword evidence="3" id="KW-1185">Reference proteome</keyword>
<dbReference type="Proteomes" id="UP000076632">
    <property type="component" value="Unassembled WGS sequence"/>
</dbReference>
<feature type="region of interest" description="Disordered" evidence="1">
    <location>
        <begin position="112"/>
        <end position="140"/>
    </location>
</feature>
<protein>
    <submittedName>
        <fullName evidence="2">Uncharacterized protein</fullName>
    </submittedName>
</protein>
<evidence type="ECO:0000313" key="2">
    <source>
        <dbReference type="EMBL" id="KZF22627.1"/>
    </source>
</evidence>
<evidence type="ECO:0000256" key="1">
    <source>
        <dbReference type="SAM" id="MobiDB-lite"/>
    </source>
</evidence>
<gene>
    <name evidence="2" type="ORF">L228DRAFT_130284</name>
</gene>
<dbReference type="AlphaFoldDB" id="A0A165GUY3"/>
<name>A0A165GUY3_XYLHT</name>
<reference evidence="2 3" key="1">
    <citation type="journal article" date="2016" name="Fungal Biol.">
        <title>The genome of Xylona heveae provides a window into fungal endophytism.</title>
        <authorList>
            <person name="Gazis R."/>
            <person name="Kuo A."/>
            <person name="Riley R."/>
            <person name="LaButti K."/>
            <person name="Lipzen A."/>
            <person name="Lin J."/>
            <person name="Amirebrahimi M."/>
            <person name="Hesse C.N."/>
            <person name="Spatafora J.W."/>
            <person name="Henrissat B."/>
            <person name="Hainaut M."/>
            <person name="Grigoriev I.V."/>
            <person name="Hibbett D.S."/>
        </authorList>
    </citation>
    <scope>NUCLEOTIDE SEQUENCE [LARGE SCALE GENOMIC DNA]</scope>
    <source>
        <strain evidence="2 3">TC161</strain>
    </source>
</reference>